<feature type="transmembrane region" description="Helical" evidence="5">
    <location>
        <begin position="6"/>
        <end position="39"/>
    </location>
</feature>
<evidence type="ECO:0000313" key="6">
    <source>
        <dbReference type="EMBL" id="SUM33281.1"/>
    </source>
</evidence>
<organism evidence="6 7">
    <name type="scientific">Staphylococcus gallinarum</name>
    <dbReference type="NCBI Taxonomy" id="1293"/>
    <lineage>
        <taxon>Bacteria</taxon>
        <taxon>Bacillati</taxon>
        <taxon>Bacillota</taxon>
        <taxon>Bacilli</taxon>
        <taxon>Bacillales</taxon>
        <taxon>Staphylococcaceae</taxon>
        <taxon>Staphylococcus</taxon>
    </lineage>
</organism>
<dbReference type="Pfam" id="PF12127">
    <property type="entry name" value="FloA"/>
    <property type="match status" value="1"/>
</dbReference>
<reference evidence="6 7" key="1">
    <citation type="submission" date="2018-06" db="EMBL/GenBank/DDBJ databases">
        <authorList>
            <consortium name="Pathogen Informatics"/>
            <person name="Doyle S."/>
        </authorList>
    </citation>
    <scope>NUCLEOTIDE SEQUENCE [LARGE SCALE GENOMIC DNA]</scope>
    <source>
        <strain evidence="6 7">NCTC12195</strain>
    </source>
</reference>
<dbReference type="AlphaFoldDB" id="A0A380FIK8"/>
<gene>
    <name evidence="6" type="ORF">NCTC12195_02738</name>
</gene>
<evidence type="ECO:0000256" key="5">
    <source>
        <dbReference type="SAM" id="Phobius"/>
    </source>
</evidence>
<name>A0A380FIK8_STAGA</name>
<dbReference type="Proteomes" id="UP000255277">
    <property type="component" value="Unassembled WGS sequence"/>
</dbReference>
<keyword evidence="4 5" id="KW-0472">Membrane</keyword>
<keyword evidence="3 5" id="KW-1133">Transmembrane helix</keyword>
<protein>
    <submittedName>
        <fullName evidence="6">Uncharacterized protein conserved in bacteria</fullName>
    </submittedName>
</protein>
<evidence type="ECO:0000256" key="1">
    <source>
        <dbReference type="ARBA" id="ARBA00022475"/>
    </source>
</evidence>
<dbReference type="InterPro" id="IPR022853">
    <property type="entry name" value="FloA"/>
</dbReference>
<keyword evidence="1" id="KW-1003">Cell membrane</keyword>
<proteinExistence type="predicted"/>
<accession>A0A380FIK8</accession>
<evidence type="ECO:0000313" key="7">
    <source>
        <dbReference type="Proteomes" id="UP000255277"/>
    </source>
</evidence>
<dbReference type="EMBL" id="UHDK01000001">
    <property type="protein sequence ID" value="SUM33281.1"/>
    <property type="molecule type" value="Genomic_DNA"/>
</dbReference>
<evidence type="ECO:0000256" key="4">
    <source>
        <dbReference type="ARBA" id="ARBA00023136"/>
    </source>
</evidence>
<keyword evidence="2 5" id="KW-0812">Transmembrane</keyword>
<evidence type="ECO:0000256" key="2">
    <source>
        <dbReference type="ARBA" id="ARBA00022692"/>
    </source>
</evidence>
<evidence type="ECO:0000256" key="3">
    <source>
        <dbReference type="ARBA" id="ARBA00022989"/>
    </source>
</evidence>
<sequence length="74" mass="7799">MIGLLIIAVIVIIALLLLFSFVPVGLWISAIAAGVKVGIGTLVGMRLRRVSPRKVIAPLIKAHKAGLQLTTKST</sequence>